<evidence type="ECO:0000313" key="2">
    <source>
        <dbReference type="EMBL" id="TDL15779.1"/>
    </source>
</evidence>
<dbReference type="Proteomes" id="UP000294933">
    <property type="component" value="Unassembled WGS sequence"/>
</dbReference>
<proteinExistence type="predicted"/>
<dbReference type="OrthoDB" id="44867at2759"/>
<sequence length="174" mass="19215">MPHVDEEEQTNVTVTGFTWVGSHVFEAPRIVPTDHHHQSPDGQTLKGQDPLAFLNPEDRKIQVLLETFVLLPFVPSGSFSTPHSLFIEVQSEERDGQIQESKLQQSDGAGAKEADTDAFQCSKCKQVTPPPEDEIQTSADADEPITVWFAVTGGSSIDSRSLLDLSRRRFITAL</sequence>
<dbReference type="VEuPathDB" id="FungiDB:BD410DRAFT_902407"/>
<evidence type="ECO:0000256" key="1">
    <source>
        <dbReference type="SAM" id="MobiDB-lite"/>
    </source>
</evidence>
<organism evidence="2 3">
    <name type="scientific">Rickenella mellea</name>
    <dbReference type="NCBI Taxonomy" id="50990"/>
    <lineage>
        <taxon>Eukaryota</taxon>
        <taxon>Fungi</taxon>
        <taxon>Dikarya</taxon>
        <taxon>Basidiomycota</taxon>
        <taxon>Agaricomycotina</taxon>
        <taxon>Agaricomycetes</taxon>
        <taxon>Hymenochaetales</taxon>
        <taxon>Rickenellaceae</taxon>
        <taxon>Rickenella</taxon>
    </lineage>
</organism>
<dbReference type="EMBL" id="ML170262">
    <property type="protein sequence ID" value="TDL15779.1"/>
    <property type="molecule type" value="Genomic_DNA"/>
</dbReference>
<feature type="region of interest" description="Disordered" evidence="1">
    <location>
        <begin position="96"/>
        <end position="115"/>
    </location>
</feature>
<keyword evidence="3" id="KW-1185">Reference proteome</keyword>
<name>A0A4Y7PMG4_9AGAM</name>
<protein>
    <submittedName>
        <fullName evidence="2">Uncharacterized protein</fullName>
    </submittedName>
</protein>
<evidence type="ECO:0000313" key="3">
    <source>
        <dbReference type="Proteomes" id="UP000294933"/>
    </source>
</evidence>
<dbReference type="AlphaFoldDB" id="A0A4Y7PMG4"/>
<gene>
    <name evidence="2" type="ORF">BD410DRAFT_902407</name>
</gene>
<feature type="compositionally biased region" description="Polar residues" evidence="1">
    <location>
        <begin position="98"/>
        <end position="107"/>
    </location>
</feature>
<accession>A0A4Y7PMG4</accession>
<reference evidence="2 3" key="1">
    <citation type="submission" date="2018-06" db="EMBL/GenBank/DDBJ databases">
        <title>A transcriptomic atlas of mushroom development highlights an independent origin of complex multicellularity.</title>
        <authorList>
            <consortium name="DOE Joint Genome Institute"/>
            <person name="Krizsan K."/>
            <person name="Almasi E."/>
            <person name="Merenyi Z."/>
            <person name="Sahu N."/>
            <person name="Viragh M."/>
            <person name="Koszo T."/>
            <person name="Mondo S."/>
            <person name="Kiss B."/>
            <person name="Balint B."/>
            <person name="Kues U."/>
            <person name="Barry K."/>
            <person name="Hegedus J.C."/>
            <person name="Henrissat B."/>
            <person name="Johnson J."/>
            <person name="Lipzen A."/>
            <person name="Ohm R."/>
            <person name="Nagy I."/>
            <person name="Pangilinan J."/>
            <person name="Yan J."/>
            <person name="Xiong Y."/>
            <person name="Grigoriev I.V."/>
            <person name="Hibbett D.S."/>
            <person name="Nagy L.G."/>
        </authorList>
    </citation>
    <scope>NUCLEOTIDE SEQUENCE [LARGE SCALE GENOMIC DNA]</scope>
    <source>
        <strain evidence="2 3">SZMC22713</strain>
    </source>
</reference>